<dbReference type="RefSeq" id="WP_376921521.1">
    <property type="nucleotide sequence ID" value="NZ_JBHRSW010000050.1"/>
</dbReference>
<keyword evidence="6 7" id="KW-0472">Membrane</keyword>
<evidence type="ECO:0000313" key="8">
    <source>
        <dbReference type="EMBL" id="MFC3123401.1"/>
    </source>
</evidence>
<dbReference type="InterPro" id="IPR002758">
    <property type="entry name" value="Cation_antiport_E"/>
</dbReference>
<keyword evidence="5 7" id="KW-1133">Transmembrane helix</keyword>
<proteinExistence type="inferred from homology"/>
<evidence type="ECO:0000313" key="9">
    <source>
        <dbReference type="Proteomes" id="UP001595478"/>
    </source>
</evidence>
<feature type="transmembrane region" description="Helical" evidence="7">
    <location>
        <begin position="52"/>
        <end position="73"/>
    </location>
</feature>
<gene>
    <name evidence="8" type="ORF">ACFOHL_17415</name>
</gene>
<evidence type="ECO:0000256" key="5">
    <source>
        <dbReference type="ARBA" id="ARBA00022989"/>
    </source>
</evidence>
<organism evidence="8 9">
    <name type="scientific">Agaribacter flavus</name>
    <dbReference type="NCBI Taxonomy" id="1902781"/>
    <lineage>
        <taxon>Bacteria</taxon>
        <taxon>Pseudomonadati</taxon>
        <taxon>Pseudomonadota</taxon>
        <taxon>Gammaproteobacteria</taxon>
        <taxon>Alteromonadales</taxon>
        <taxon>Alteromonadaceae</taxon>
        <taxon>Agaribacter</taxon>
    </lineage>
</organism>
<evidence type="ECO:0000256" key="2">
    <source>
        <dbReference type="ARBA" id="ARBA00006228"/>
    </source>
</evidence>
<dbReference type="PANTHER" id="PTHR34584:SF1">
    <property type="entry name" value="NA(+)_H(+) ANTIPORTER SUBUNIT E1"/>
    <property type="match status" value="1"/>
</dbReference>
<feature type="transmembrane region" description="Helical" evidence="7">
    <location>
        <begin position="7"/>
        <end position="40"/>
    </location>
</feature>
<name>A0ABV7FYB4_9ALTE</name>
<dbReference type="Pfam" id="PF01899">
    <property type="entry name" value="MNHE"/>
    <property type="match status" value="1"/>
</dbReference>
<evidence type="ECO:0000256" key="1">
    <source>
        <dbReference type="ARBA" id="ARBA00004651"/>
    </source>
</evidence>
<evidence type="ECO:0000256" key="4">
    <source>
        <dbReference type="ARBA" id="ARBA00022692"/>
    </source>
</evidence>
<comment type="caution">
    <text evidence="8">The sequence shown here is derived from an EMBL/GenBank/DDBJ whole genome shotgun (WGS) entry which is preliminary data.</text>
</comment>
<dbReference type="PANTHER" id="PTHR34584">
    <property type="entry name" value="NA(+)/H(+) ANTIPORTER SUBUNIT E1"/>
    <property type="match status" value="1"/>
</dbReference>
<protein>
    <submittedName>
        <fullName evidence="8">Na+/H+ antiporter subunit E</fullName>
    </submittedName>
</protein>
<keyword evidence="9" id="KW-1185">Reference proteome</keyword>
<accession>A0ABV7FYB4</accession>
<evidence type="ECO:0000256" key="3">
    <source>
        <dbReference type="ARBA" id="ARBA00022475"/>
    </source>
</evidence>
<comment type="similarity">
    <text evidence="2">Belongs to the CPA3 antiporters (TC 2.A.63) subunit E family.</text>
</comment>
<keyword evidence="4 7" id="KW-0812">Transmembrane</keyword>
<evidence type="ECO:0000256" key="6">
    <source>
        <dbReference type="ARBA" id="ARBA00023136"/>
    </source>
</evidence>
<dbReference type="Proteomes" id="UP001595478">
    <property type="component" value="Unassembled WGS sequence"/>
</dbReference>
<reference evidence="9" key="1">
    <citation type="journal article" date="2019" name="Int. J. Syst. Evol. Microbiol.">
        <title>The Global Catalogue of Microorganisms (GCM) 10K type strain sequencing project: providing services to taxonomists for standard genome sequencing and annotation.</title>
        <authorList>
            <consortium name="The Broad Institute Genomics Platform"/>
            <consortium name="The Broad Institute Genome Sequencing Center for Infectious Disease"/>
            <person name="Wu L."/>
            <person name="Ma J."/>
        </authorList>
    </citation>
    <scope>NUCLEOTIDE SEQUENCE [LARGE SCALE GENOMIC DNA]</scope>
    <source>
        <strain evidence="9">KCTC 52473</strain>
    </source>
</reference>
<sequence>MTHTIRLAIILVITWLLLSGMFEPLMLAFGLFSVVFSLWITSRMLKIDQERYSFFVTGSFLSFLLKLFTKVIASNIDVCARILGFKPIQSTFVTIHLPFKDDVAKVLYANAITLTPGSSSIAMDDNTLLIHTVSEQGAQDLINGDMLNIMPKQYAITKIEIAQ</sequence>
<comment type="subcellular location">
    <subcellularLocation>
        <location evidence="1">Cell membrane</location>
        <topology evidence="1">Multi-pass membrane protein</topology>
    </subcellularLocation>
</comment>
<dbReference type="EMBL" id="JBHRSW010000050">
    <property type="protein sequence ID" value="MFC3123401.1"/>
    <property type="molecule type" value="Genomic_DNA"/>
</dbReference>
<evidence type="ECO:0000256" key="7">
    <source>
        <dbReference type="SAM" id="Phobius"/>
    </source>
</evidence>
<keyword evidence="3" id="KW-1003">Cell membrane</keyword>